<evidence type="ECO:0000313" key="7">
    <source>
        <dbReference type="RefSeq" id="XP_021825694.1"/>
    </source>
</evidence>
<evidence type="ECO:0000256" key="3">
    <source>
        <dbReference type="ARBA" id="ARBA00023027"/>
    </source>
</evidence>
<dbReference type="Proteomes" id="UP000515124">
    <property type="component" value="Unplaced"/>
</dbReference>
<gene>
    <name evidence="7" type="primary">LOC110766634</name>
</gene>
<evidence type="ECO:0000256" key="1">
    <source>
        <dbReference type="ARBA" id="ARBA00011982"/>
    </source>
</evidence>
<dbReference type="KEGG" id="pavi:110766634"/>
<feature type="domain" description="TIR" evidence="5">
    <location>
        <begin position="13"/>
        <end position="143"/>
    </location>
</feature>
<feature type="domain" description="TIR" evidence="5">
    <location>
        <begin position="135"/>
        <end position="231"/>
    </location>
</feature>
<keyword evidence="3" id="KW-0520">NAD</keyword>
<evidence type="ECO:0000256" key="2">
    <source>
        <dbReference type="ARBA" id="ARBA00022801"/>
    </source>
</evidence>
<dbReference type="PANTHER" id="PTHR32009">
    <property type="entry name" value="TMV RESISTANCE PROTEIN N-LIKE"/>
    <property type="match status" value="1"/>
</dbReference>
<dbReference type="Pfam" id="PF01582">
    <property type="entry name" value="TIR"/>
    <property type="match status" value="2"/>
</dbReference>
<keyword evidence="2" id="KW-0378">Hydrolase</keyword>
<dbReference type="InterPro" id="IPR035897">
    <property type="entry name" value="Toll_tir_struct_dom_sf"/>
</dbReference>
<proteinExistence type="predicted"/>
<dbReference type="GO" id="GO:0007165">
    <property type="term" value="P:signal transduction"/>
    <property type="evidence" value="ECO:0007669"/>
    <property type="project" value="InterPro"/>
</dbReference>
<dbReference type="InterPro" id="IPR000157">
    <property type="entry name" value="TIR_dom"/>
</dbReference>
<evidence type="ECO:0000259" key="5">
    <source>
        <dbReference type="PROSITE" id="PS50104"/>
    </source>
</evidence>
<dbReference type="AlphaFoldDB" id="A0A6P5TES5"/>
<dbReference type="RefSeq" id="XP_021825694.1">
    <property type="nucleotide sequence ID" value="XM_021970002.1"/>
</dbReference>
<organism evidence="6 7">
    <name type="scientific">Prunus avium</name>
    <name type="common">Cherry</name>
    <name type="synonym">Cerasus avium</name>
    <dbReference type="NCBI Taxonomy" id="42229"/>
    <lineage>
        <taxon>Eukaryota</taxon>
        <taxon>Viridiplantae</taxon>
        <taxon>Streptophyta</taxon>
        <taxon>Embryophyta</taxon>
        <taxon>Tracheophyta</taxon>
        <taxon>Spermatophyta</taxon>
        <taxon>Magnoliopsida</taxon>
        <taxon>eudicotyledons</taxon>
        <taxon>Gunneridae</taxon>
        <taxon>Pentapetalae</taxon>
        <taxon>rosids</taxon>
        <taxon>fabids</taxon>
        <taxon>Rosales</taxon>
        <taxon>Rosaceae</taxon>
        <taxon>Amygdaloideae</taxon>
        <taxon>Amygdaleae</taxon>
        <taxon>Prunus</taxon>
    </lineage>
</organism>
<name>A0A6P5TES5_PRUAV</name>
<dbReference type="PANTHER" id="PTHR32009:SF39">
    <property type="entry name" value="TIR DOMAIN-CONTAINING PROTEIN"/>
    <property type="match status" value="1"/>
</dbReference>
<sequence>MTSSSSSSTPETLDFDVFLRFRGEDTCNSFRDHLYHGLKLKGIDTFSDEEKLERRKPKAPKLLKAVEHSKFAVVVLFEDYASSTWCLDELAHIVQCMKEARLEVFPVFYHIEASEHKEAPVAMPLSSSSSTPETLDFDVFLSFRGKDTCNSFMDHLLHGLKLKGINTFRDEEKLERGKLVTPKLLKGIEHSQFAVAVLSEDYASSTWCFDELAHFVQCMKEARLEVLPEGI</sequence>
<dbReference type="SMART" id="SM00255">
    <property type="entry name" value="TIR"/>
    <property type="match status" value="2"/>
</dbReference>
<evidence type="ECO:0000256" key="4">
    <source>
        <dbReference type="ARBA" id="ARBA00047304"/>
    </source>
</evidence>
<reference evidence="7" key="1">
    <citation type="submission" date="2025-08" db="UniProtKB">
        <authorList>
            <consortium name="RefSeq"/>
        </authorList>
    </citation>
    <scope>IDENTIFICATION</scope>
</reference>
<accession>A0A6P5TES5</accession>
<keyword evidence="6" id="KW-1185">Reference proteome</keyword>
<dbReference type="GO" id="GO:0061809">
    <property type="term" value="F:NAD+ nucleosidase activity, cyclic ADP-ribose generating"/>
    <property type="evidence" value="ECO:0007669"/>
    <property type="project" value="UniProtKB-EC"/>
</dbReference>
<dbReference type="Gene3D" id="3.40.50.10140">
    <property type="entry name" value="Toll/interleukin-1 receptor homology (TIR) domain"/>
    <property type="match status" value="2"/>
</dbReference>
<comment type="catalytic activity">
    <reaction evidence="4">
        <text>NAD(+) + H2O = ADP-D-ribose + nicotinamide + H(+)</text>
        <dbReference type="Rhea" id="RHEA:16301"/>
        <dbReference type="ChEBI" id="CHEBI:15377"/>
        <dbReference type="ChEBI" id="CHEBI:15378"/>
        <dbReference type="ChEBI" id="CHEBI:17154"/>
        <dbReference type="ChEBI" id="CHEBI:57540"/>
        <dbReference type="ChEBI" id="CHEBI:57967"/>
        <dbReference type="EC" id="3.2.2.6"/>
    </reaction>
    <physiologicalReaction direction="left-to-right" evidence="4">
        <dbReference type="Rhea" id="RHEA:16302"/>
    </physiologicalReaction>
</comment>
<dbReference type="GeneID" id="110766634"/>
<evidence type="ECO:0000313" key="6">
    <source>
        <dbReference type="Proteomes" id="UP000515124"/>
    </source>
</evidence>
<protein>
    <recommendedName>
        <fullName evidence="1">ADP-ribosyl cyclase/cyclic ADP-ribose hydrolase</fullName>
        <ecNumber evidence="1">3.2.2.6</ecNumber>
    </recommendedName>
</protein>
<dbReference type="EC" id="3.2.2.6" evidence="1"/>
<dbReference type="PROSITE" id="PS50104">
    <property type="entry name" value="TIR"/>
    <property type="match status" value="2"/>
</dbReference>
<dbReference type="SUPFAM" id="SSF52200">
    <property type="entry name" value="Toll/Interleukin receptor TIR domain"/>
    <property type="match status" value="2"/>
</dbReference>